<accession>A0ABT2QN85</accession>
<dbReference type="Pfam" id="PF01177">
    <property type="entry name" value="Asp_Glu_race"/>
    <property type="match status" value="1"/>
</dbReference>
<evidence type="ECO:0000313" key="2">
    <source>
        <dbReference type="EMBL" id="MCU5745435.1"/>
    </source>
</evidence>
<proteinExistence type="predicted"/>
<dbReference type="Gene3D" id="3.40.50.1860">
    <property type="match status" value="2"/>
</dbReference>
<dbReference type="InterPro" id="IPR001920">
    <property type="entry name" value="Asp/Glu_race"/>
</dbReference>
<comment type="caution">
    <text evidence="2">The sequence shown here is derived from an EMBL/GenBank/DDBJ whole genome shotgun (WGS) entry which is preliminary data.</text>
</comment>
<sequence>MKANKQDFANSIAVFDAGIGSYAVVELIKAYYPKQNIIYFADRAHFPYGNKTKGELRHIITRTIDYLMQYQPKAIIVASNAPSVMVLDEVKAQYEIPIYGIKPPVKQAIESSKTKHVAVLGAKSLVESERIHHYIEEEKEGTEALVSAINASDIIQLVESGAFINHPAEVKEQLKDFIRQIRERDPEVDTFTLSSTHLPWIQPYLTILYPQFKFLDPAKHIIEALNDVMTKGKGQVKALVSTCDDYTLENFEDTLNKLNIKMDIEEVDIKCD</sequence>
<dbReference type="PANTHER" id="PTHR21198:SF3">
    <property type="entry name" value="GLUTAMATE RACEMASE"/>
    <property type="match status" value="1"/>
</dbReference>
<dbReference type="Proteomes" id="UP001209553">
    <property type="component" value="Unassembled WGS sequence"/>
</dbReference>
<evidence type="ECO:0000256" key="1">
    <source>
        <dbReference type="ARBA" id="ARBA00023235"/>
    </source>
</evidence>
<keyword evidence="3" id="KW-1185">Reference proteome</keyword>
<dbReference type="PANTHER" id="PTHR21198">
    <property type="entry name" value="GLUTAMATE RACEMASE"/>
    <property type="match status" value="1"/>
</dbReference>
<dbReference type="InterPro" id="IPR015942">
    <property type="entry name" value="Asp/Glu/hydantoin_racemase"/>
</dbReference>
<evidence type="ECO:0000313" key="3">
    <source>
        <dbReference type="Proteomes" id="UP001209553"/>
    </source>
</evidence>
<dbReference type="SUPFAM" id="SSF53681">
    <property type="entry name" value="Aspartate/glutamate racemase"/>
    <property type="match status" value="2"/>
</dbReference>
<organism evidence="2 3">
    <name type="scientific">Staphylococcus marylandisciuri</name>
    <dbReference type="NCBI Taxonomy" id="2981529"/>
    <lineage>
        <taxon>Bacteria</taxon>
        <taxon>Bacillati</taxon>
        <taxon>Bacillota</taxon>
        <taxon>Bacilli</taxon>
        <taxon>Bacillales</taxon>
        <taxon>Staphylococcaceae</taxon>
        <taxon>Staphylococcus</taxon>
    </lineage>
</organism>
<name>A0ABT2QN85_9STAP</name>
<reference evidence="2 3" key="1">
    <citation type="journal article" date="2023" name="Int. J. Syst. Evol. Microbiol.">
        <title>Streptococcus sciuri sp. nov., Staphylococcus marylandisciuri sp. nov. and Staphylococcus americanisciuri sp. nov., isolated from faeces of eastern grey squirrel (Sciurus carolinensis).</title>
        <authorList>
            <person name="Volokhov D.V."/>
            <person name="Zagorodnyaya T.A."/>
            <person name="Furtak V.A."/>
            <person name="Nattanmai G."/>
            <person name="Randall L."/>
            <person name="Jose S."/>
            <person name="Gao Y."/>
            <person name="Eisenberg T."/>
            <person name="Delmonte P."/>
            <person name="Blom J."/>
            <person name="Mitchell K.K."/>
        </authorList>
    </citation>
    <scope>NUCLEOTIDE SEQUENCE [LARGE SCALE GENOMIC DNA]</scope>
    <source>
        <strain evidence="2 3">SQ8-PEA</strain>
    </source>
</reference>
<dbReference type="EMBL" id="JAOPKZ010000002">
    <property type="protein sequence ID" value="MCU5745435.1"/>
    <property type="molecule type" value="Genomic_DNA"/>
</dbReference>
<protein>
    <submittedName>
        <fullName evidence="2">Aspartate/glutamate racemase family protein</fullName>
    </submittedName>
</protein>
<dbReference type="RefSeq" id="WP_262854250.1">
    <property type="nucleotide sequence ID" value="NZ_JAOPKZ010000002.1"/>
</dbReference>
<gene>
    <name evidence="2" type="ORF">N9R04_01700</name>
</gene>
<keyword evidence="1" id="KW-0413">Isomerase</keyword>